<evidence type="ECO:0000256" key="1">
    <source>
        <dbReference type="ARBA" id="ARBA00011063"/>
    </source>
</evidence>
<evidence type="ECO:0000256" key="5">
    <source>
        <dbReference type="PIRSR" id="PIRSR617867-1"/>
    </source>
</evidence>
<organism evidence="8 9">
    <name type="scientific">Frankia torreyi</name>
    <dbReference type="NCBI Taxonomy" id="1856"/>
    <lineage>
        <taxon>Bacteria</taxon>
        <taxon>Bacillati</taxon>
        <taxon>Actinomycetota</taxon>
        <taxon>Actinomycetes</taxon>
        <taxon>Frankiales</taxon>
        <taxon>Frankiaceae</taxon>
        <taxon>Frankia</taxon>
    </lineage>
</organism>
<comment type="similarity">
    <text evidence="1">Belongs to the low molecular weight phosphotyrosine protein phosphatase family.</text>
</comment>
<dbReference type="EMBL" id="JYFN01000001">
    <property type="protein sequence ID" value="KJE25618.1"/>
    <property type="molecule type" value="Genomic_DNA"/>
</dbReference>
<name>A0A0D8BN37_9ACTN</name>
<dbReference type="PANTHER" id="PTHR11717">
    <property type="entry name" value="LOW MOLECULAR WEIGHT PROTEIN TYROSINE PHOSPHATASE"/>
    <property type="match status" value="1"/>
</dbReference>
<dbReference type="EC" id="3.1.3.48" evidence="2"/>
<reference evidence="9" key="1">
    <citation type="submission" date="2015-02" db="EMBL/GenBank/DDBJ databases">
        <title>Draft Genome of Frankia sp. CpI1-S.</title>
        <authorList>
            <person name="Oshone R.T."/>
            <person name="Ngom M."/>
            <person name="Ghodhbane-Gtari F."/>
            <person name="Gtari M."/>
            <person name="Morris K."/>
            <person name="Thomas K."/>
            <person name="Sen A."/>
            <person name="Tisa L.S."/>
        </authorList>
    </citation>
    <scope>NUCLEOTIDE SEQUENCE [LARGE SCALE GENOMIC DNA]</scope>
    <source>
        <strain evidence="9">CpI1-S</strain>
    </source>
</reference>
<feature type="domain" description="Phosphotyrosine protein phosphatase I" evidence="7">
    <location>
        <begin position="35"/>
        <end position="217"/>
    </location>
</feature>
<dbReference type="InterPro" id="IPR017867">
    <property type="entry name" value="Tyr_phospatase_low_mol_wt"/>
</dbReference>
<dbReference type="AlphaFoldDB" id="A0A0D8BN37"/>
<accession>A0A0D8BN37</accession>
<gene>
    <name evidence="8" type="ORF">FF36_00234</name>
</gene>
<dbReference type="InterPro" id="IPR050438">
    <property type="entry name" value="LMW_PTPase"/>
</dbReference>
<dbReference type="SMART" id="SM00226">
    <property type="entry name" value="LMWPc"/>
    <property type="match status" value="1"/>
</dbReference>
<proteinExistence type="inferred from homology"/>
<evidence type="ECO:0000256" key="3">
    <source>
        <dbReference type="ARBA" id="ARBA00022801"/>
    </source>
</evidence>
<keyword evidence="9" id="KW-1185">Reference proteome</keyword>
<keyword evidence="4" id="KW-0904">Protein phosphatase</keyword>
<dbReference type="PRINTS" id="PR00719">
    <property type="entry name" value="LMWPTPASE"/>
</dbReference>
<evidence type="ECO:0000256" key="2">
    <source>
        <dbReference type="ARBA" id="ARBA00013064"/>
    </source>
</evidence>
<dbReference type="PATRIC" id="fig|1502723.3.peg.259"/>
<protein>
    <recommendedName>
        <fullName evidence="2">protein-tyrosine-phosphatase</fullName>
        <ecNumber evidence="2">3.1.3.48</ecNumber>
    </recommendedName>
</protein>
<evidence type="ECO:0000313" key="8">
    <source>
        <dbReference type="EMBL" id="KJE25618.1"/>
    </source>
</evidence>
<dbReference type="InterPro" id="IPR036196">
    <property type="entry name" value="Ptyr_pPase_sf"/>
</dbReference>
<dbReference type="Gene3D" id="3.40.50.2300">
    <property type="match status" value="1"/>
</dbReference>
<keyword evidence="3 8" id="KW-0378">Hydrolase</keyword>
<dbReference type="OrthoDB" id="9784339at2"/>
<reference evidence="8 9" key="2">
    <citation type="journal article" date="2016" name="Genome Announc.">
        <title>Permanent Draft Genome Sequences for Two Variants of Frankia sp. Strain CpI1, the First Frankia Strain Isolated from Root Nodules of Comptonia peregrina.</title>
        <authorList>
            <person name="Oshone R."/>
            <person name="Hurst S.G.IV."/>
            <person name="Abebe-Akele F."/>
            <person name="Simpson S."/>
            <person name="Morris K."/>
            <person name="Thomas W.K."/>
            <person name="Tisa L.S."/>
        </authorList>
    </citation>
    <scope>NUCLEOTIDE SEQUENCE [LARGE SCALE GENOMIC DNA]</scope>
    <source>
        <strain evidence="9">CpI1-S</strain>
    </source>
</reference>
<evidence type="ECO:0000256" key="6">
    <source>
        <dbReference type="SAM" id="MobiDB-lite"/>
    </source>
</evidence>
<dbReference type="InterPro" id="IPR023485">
    <property type="entry name" value="Ptyr_pPase"/>
</dbReference>
<dbReference type="PANTHER" id="PTHR11717:SF7">
    <property type="entry name" value="LOW MOLECULAR WEIGHT PHOSPHOTYROSINE PROTEIN PHOSPHATASE"/>
    <property type="match status" value="1"/>
</dbReference>
<feature type="region of interest" description="Disordered" evidence="6">
    <location>
        <begin position="1"/>
        <end position="30"/>
    </location>
</feature>
<sequence>MSTTGWPRPATRPIGPGEAGGAGGAGGAGEQRRPWTVLMVCTGNLCRSPLAEHLAAVRFRATPGAAPVFHSAGVCAEPAAPMHPHAAALLRARDVDPGAFRARPLTAELIGASDLVLCATRRHRSAVVALAPRALRRTFTVREFGRLTSGVRPADLPPGEPRLAGEYLTAAAWRVRASGRIVPASIDDLADPLEGGRDEFETCARMIDEALSGPLALLAGACHAQPAGWATATATATATG</sequence>
<evidence type="ECO:0000256" key="4">
    <source>
        <dbReference type="ARBA" id="ARBA00022912"/>
    </source>
</evidence>
<comment type="caution">
    <text evidence="8">The sequence shown here is derived from an EMBL/GenBank/DDBJ whole genome shotgun (WGS) entry which is preliminary data.</text>
</comment>
<evidence type="ECO:0000259" key="7">
    <source>
        <dbReference type="SMART" id="SM00226"/>
    </source>
</evidence>
<evidence type="ECO:0000313" key="9">
    <source>
        <dbReference type="Proteomes" id="UP000032545"/>
    </source>
</evidence>
<dbReference type="GO" id="GO:0004725">
    <property type="term" value="F:protein tyrosine phosphatase activity"/>
    <property type="evidence" value="ECO:0007669"/>
    <property type="project" value="UniProtKB-EC"/>
</dbReference>
<feature type="active site" evidence="5">
    <location>
        <position position="47"/>
    </location>
</feature>
<feature type="compositionally biased region" description="Gly residues" evidence="6">
    <location>
        <begin position="17"/>
        <end position="29"/>
    </location>
</feature>
<dbReference type="SUPFAM" id="SSF52788">
    <property type="entry name" value="Phosphotyrosine protein phosphatases I"/>
    <property type="match status" value="1"/>
</dbReference>
<dbReference type="Pfam" id="PF01451">
    <property type="entry name" value="LMWPc"/>
    <property type="match status" value="1"/>
</dbReference>
<feature type="active site" description="Nucleophile" evidence="5">
    <location>
        <position position="41"/>
    </location>
</feature>
<dbReference type="Proteomes" id="UP000032545">
    <property type="component" value="Unassembled WGS sequence"/>
</dbReference>